<dbReference type="Pfam" id="PF00852">
    <property type="entry name" value="Glyco_transf_10"/>
    <property type="match status" value="1"/>
</dbReference>
<dbReference type="PANTHER" id="PTHR11929:SF194">
    <property type="entry name" value="ALPHA-(1,3)-FUCOSYLTRANSFERASE 10"/>
    <property type="match status" value="1"/>
</dbReference>
<evidence type="ECO:0000256" key="3">
    <source>
        <dbReference type="ARBA" id="ARBA00022679"/>
    </source>
</evidence>
<name>A0A1X6YQL0_9RHOB</name>
<dbReference type="GO" id="GO:0046920">
    <property type="term" value="F:alpha-(1-&gt;3)-fucosyltransferase activity"/>
    <property type="evidence" value="ECO:0007669"/>
    <property type="project" value="TreeGrafter"/>
</dbReference>
<dbReference type="PANTHER" id="PTHR11929">
    <property type="entry name" value="ALPHA- 1,3 -FUCOSYLTRANSFERASE"/>
    <property type="match status" value="1"/>
</dbReference>
<dbReference type="Gene3D" id="3.40.50.11660">
    <property type="entry name" value="Glycosyl transferase family 10, C-terminal domain"/>
    <property type="match status" value="1"/>
</dbReference>
<dbReference type="RefSeq" id="WP_085804729.1">
    <property type="nucleotide sequence ID" value="NZ_FWFX01000003.1"/>
</dbReference>
<proteinExistence type="inferred from homology"/>
<dbReference type="InterPro" id="IPR001503">
    <property type="entry name" value="Glyco_trans_10"/>
</dbReference>
<accession>A0A1X6YQL0</accession>
<dbReference type="SUPFAM" id="SSF53756">
    <property type="entry name" value="UDP-Glycosyltransferase/glycogen phosphorylase"/>
    <property type="match status" value="1"/>
</dbReference>
<dbReference type="GO" id="GO:0016020">
    <property type="term" value="C:membrane"/>
    <property type="evidence" value="ECO:0007669"/>
    <property type="project" value="InterPro"/>
</dbReference>
<dbReference type="EMBL" id="FWFX01000003">
    <property type="protein sequence ID" value="SLN28395.1"/>
    <property type="molecule type" value="Genomic_DNA"/>
</dbReference>
<dbReference type="OrthoDB" id="9791032at2"/>
<comment type="similarity">
    <text evidence="1">Belongs to the glycosyltransferase 10 family.</text>
</comment>
<organism evidence="5 6">
    <name type="scientific">Roseovarius albus</name>
    <dbReference type="NCBI Taxonomy" id="1247867"/>
    <lineage>
        <taxon>Bacteria</taxon>
        <taxon>Pseudomonadati</taxon>
        <taxon>Pseudomonadota</taxon>
        <taxon>Alphaproteobacteria</taxon>
        <taxon>Rhodobacterales</taxon>
        <taxon>Roseobacteraceae</taxon>
        <taxon>Roseovarius</taxon>
    </lineage>
</organism>
<dbReference type="InterPro" id="IPR038577">
    <property type="entry name" value="GT10-like_C_sf"/>
</dbReference>
<evidence type="ECO:0000256" key="1">
    <source>
        <dbReference type="ARBA" id="ARBA00008919"/>
    </source>
</evidence>
<evidence type="ECO:0000259" key="4">
    <source>
        <dbReference type="Pfam" id="PF00852"/>
    </source>
</evidence>
<dbReference type="InterPro" id="IPR055270">
    <property type="entry name" value="Glyco_tran_10_C"/>
</dbReference>
<keyword evidence="3 5" id="KW-0808">Transferase</keyword>
<feature type="domain" description="Fucosyltransferase C-terminal" evidence="4">
    <location>
        <begin position="130"/>
        <end position="239"/>
    </location>
</feature>
<reference evidence="5 6" key="1">
    <citation type="submission" date="2017-03" db="EMBL/GenBank/DDBJ databases">
        <authorList>
            <person name="Afonso C.L."/>
            <person name="Miller P.J."/>
            <person name="Scott M.A."/>
            <person name="Spackman E."/>
            <person name="Goraichik I."/>
            <person name="Dimitrov K.M."/>
            <person name="Suarez D.L."/>
            <person name="Swayne D.E."/>
        </authorList>
    </citation>
    <scope>NUCLEOTIDE SEQUENCE [LARGE SCALE GENOMIC DNA]</scope>
    <source>
        <strain evidence="5 6">CECT 7450</strain>
    </source>
</reference>
<protein>
    <submittedName>
        <fullName evidence="5">Glycosyltransferase family 10 (Fucosyltransferase)</fullName>
    </submittedName>
</protein>
<sequence>MPNVAFLKYGEKLGLRPGSFPLEKLDWPLGEPEGLAGKSLRDLGPEDHLIMLPQDLVHFRPGFGIKAKVSILVMEPGVIHGKHMRKLRWSHRLFYKVLTCNEDLLSRIPNGAFFPAGDTWAGNWKTADRTKTKMCSLIASNKRSQEGHKLRHDMVEWIQTQGLDVDVMGRGYKPFEEKIDGLAPYRFSIVIENVRERNYFTEKLIDALLCSTVPIYWGCPNIRDFFDTNAMIICETAEEVRVAVQNMSAEHYEQVRPALDASLETALYYAKFKRRAAEAVLAG</sequence>
<dbReference type="AlphaFoldDB" id="A0A1X6YQL0"/>
<dbReference type="Proteomes" id="UP000193061">
    <property type="component" value="Unassembled WGS sequence"/>
</dbReference>
<evidence type="ECO:0000313" key="5">
    <source>
        <dbReference type="EMBL" id="SLN28395.1"/>
    </source>
</evidence>
<keyword evidence="6" id="KW-1185">Reference proteome</keyword>
<keyword evidence="2 5" id="KW-0328">Glycosyltransferase</keyword>
<gene>
    <name evidence="5" type="ORF">ROA7450_01165</name>
</gene>
<evidence type="ECO:0000256" key="2">
    <source>
        <dbReference type="ARBA" id="ARBA00022676"/>
    </source>
</evidence>
<evidence type="ECO:0000313" key="6">
    <source>
        <dbReference type="Proteomes" id="UP000193061"/>
    </source>
</evidence>